<dbReference type="InterPro" id="IPR044299">
    <property type="entry name" value="GIS3/ZFP5/ZFP6"/>
</dbReference>
<proteinExistence type="predicted"/>
<protein>
    <recommendedName>
        <fullName evidence="3">C2H2-type domain-containing protein</fullName>
    </recommendedName>
</protein>
<dbReference type="GO" id="GO:0009740">
    <property type="term" value="P:gibberellic acid mediated signaling pathway"/>
    <property type="evidence" value="ECO:0007669"/>
    <property type="project" value="TreeGrafter"/>
</dbReference>
<dbReference type="PROSITE" id="PS00028">
    <property type="entry name" value="ZINC_FINGER_C2H2_1"/>
    <property type="match status" value="1"/>
</dbReference>
<dbReference type="InterPro" id="IPR036236">
    <property type="entry name" value="Znf_C2H2_sf"/>
</dbReference>
<dbReference type="PANTHER" id="PTHR46353">
    <property type="entry name" value="ZINC FINGER PROTEIN 5"/>
    <property type="match status" value="1"/>
</dbReference>
<dbReference type="PROSITE" id="PS50157">
    <property type="entry name" value="ZINC_FINGER_C2H2_2"/>
    <property type="match status" value="1"/>
</dbReference>
<dbReference type="Pfam" id="PF13912">
    <property type="entry name" value="zf-C2H2_6"/>
    <property type="match status" value="1"/>
</dbReference>
<accession>A0AAV5JSZ7</accession>
<gene>
    <name evidence="4" type="ORF">SLEP1_g25316</name>
</gene>
<dbReference type="Proteomes" id="UP001054252">
    <property type="component" value="Unassembled WGS sequence"/>
</dbReference>
<dbReference type="AlphaFoldDB" id="A0AAV5JSZ7"/>
<dbReference type="GO" id="GO:0005634">
    <property type="term" value="C:nucleus"/>
    <property type="evidence" value="ECO:0007669"/>
    <property type="project" value="TreeGrafter"/>
</dbReference>
<keyword evidence="1" id="KW-0862">Zinc</keyword>
<feature type="domain" description="C2H2-type" evidence="3">
    <location>
        <begin position="82"/>
        <end position="109"/>
    </location>
</feature>
<comment type="caution">
    <text evidence="4">The sequence shown here is derived from an EMBL/GenBank/DDBJ whole genome shotgun (WGS) entry which is preliminary data.</text>
</comment>
<dbReference type="PANTHER" id="PTHR46353:SF5">
    <property type="entry name" value="ZINC FINGER PROTEIN 5"/>
    <property type="match status" value="1"/>
</dbReference>
<dbReference type="SUPFAM" id="SSF57667">
    <property type="entry name" value="beta-beta-alpha zinc fingers"/>
    <property type="match status" value="1"/>
</dbReference>
<evidence type="ECO:0000259" key="3">
    <source>
        <dbReference type="PROSITE" id="PS50157"/>
    </source>
</evidence>
<dbReference type="GO" id="GO:0008270">
    <property type="term" value="F:zinc ion binding"/>
    <property type="evidence" value="ECO:0007669"/>
    <property type="project" value="UniProtKB-KW"/>
</dbReference>
<evidence type="ECO:0000313" key="5">
    <source>
        <dbReference type="Proteomes" id="UP001054252"/>
    </source>
</evidence>
<sequence length="252" mass="27519">MERDASSVVSHTGDAQNGYDSTCSSAEKKLKLFGFELNPNNNKQSSSVFEADHESVNSSNTVVSPASEKPETTAADKSSKKFECQYCLKEFANSQALGGHQNAHKKERMKKKRLQLQARRASINYYLQPFQNSLGIVTSPVSGAPLYFDPSSSTSDQHHQFTLYEESQISFGQYDQDHASNWYSAAPVIPFRQDSSGAFTLTQGTNRSGSDRAVGIRTALPIQASKQSCKSLDLQLGLSLHSTIQSSTGSGM</sequence>
<dbReference type="GO" id="GO:0009736">
    <property type="term" value="P:cytokinin-activated signaling pathway"/>
    <property type="evidence" value="ECO:0007669"/>
    <property type="project" value="TreeGrafter"/>
</dbReference>
<feature type="region of interest" description="Disordered" evidence="2">
    <location>
        <begin position="38"/>
        <end position="75"/>
    </location>
</feature>
<dbReference type="GO" id="GO:0010090">
    <property type="term" value="P:trichome morphogenesis"/>
    <property type="evidence" value="ECO:0007669"/>
    <property type="project" value="InterPro"/>
</dbReference>
<organism evidence="4 5">
    <name type="scientific">Rubroshorea leprosula</name>
    <dbReference type="NCBI Taxonomy" id="152421"/>
    <lineage>
        <taxon>Eukaryota</taxon>
        <taxon>Viridiplantae</taxon>
        <taxon>Streptophyta</taxon>
        <taxon>Embryophyta</taxon>
        <taxon>Tracheophyta</taxon>
        <taxon>Spermatophyta</taxon>
        <taxon>Magnoliopsida</taxon>
        <taxon>eudicotyledons</taxon>
        <taxon>Gunneridae</taxon>
        <taxon>Pentapetalae</taxon>
        <taxon>rosids</taxon>
        <taxon>malvids</taxon>
        <taxon>Malvales</taxon>
        <taxon>Dipterocarpaceae</taxon>
        <taxon>Rubroshorea</taxon>
    </lineage>
</organism>
<dbReference type="GO" id="GO:0003700">
    <property type="term" value="F:DNA-binding transcription factor activity"/>
    <property type="evidence" value="ECO:0007669"/>
    <property type="project" value="TreeGrafter"/>
</dbReference>
<feature type="compositionally biased region" description="Polar residues" evidence="2">
    <location>
        <begin position="7"/>
        <end position="21"/>
    </location>
</feature>
<evidence type="ECO:0000256" key="1">
    <source>
        <dbReference type="PROSITE-ProRule" id="PRU00042"/>
    </source>
</evidence>
<dbReference type="Gene3D" id="3.30.160.60">
    <property type="entry name" value="Classic Zinc Finger"/>
    <property type="match status" value="1"/>
</dbReference>
<feature type="compositionally biased region" description="Polar residues" evidence="2">
    <location>
        <begin position="38"/>
        <end position="48"/>
    </location>
</feature>
<keyword evidence="1" id="KW-0479">Metal-binding</keyword>
<dbReference type="InterPro" id="IPR013087">
    <property type="entry name" value="Znf_C2H2_type"/>
</dbReference>
<evidence type="ECO:0000256" key="2">
    <source>
        <dbReference type="SAM" id="MobiDB-lite"/>
    </source>
</evidence>
<name>A0AAV5JSZ7_9ROSI</name>
<feature type="region of interest" description="Disordered" evidence="2">
    <location>
        <begin position="1"/>
        <end position="21"/>
    </location>
</feature>
<dbReference type="EMBL" id="BPVZ01000041">
    <property type="protein sequence ID" value="GKV14433.1"/>
    <property type="molecule type" value="Genomic_DNA"/>
</dbReference>
<reference evidence="4 5" key="1">
    <citation type="journal article" date="2021" name="Commun. Biol.">
        <title>The genome of Shorea leprosula (Dipterocarpaceae) highlights the ecological relevance of drought in aseasonal tropical rainforests.</title>
        <authorList>
            <person name="Ng K.K.S."/>
            <person name="Kobayashi M.J."/>
            <person name="Fawcett J.A."/>
            <person name="Hatakeyama M."/>
            <person name="Paape T."/>
            <person name="Ng C.H."/>
            <person name="Ang C.C."/>
            <person name="Tnah L.H."/>
            <person name="Lee C.T."/>
            <person name="Nishiyama T."/>
            <person name="Sese J."/>
            <person name="O'Brien M.J."/>
            <person name="Copetti D."/>
            <person name="Mohd Noor M.I."/>
            <person name="Ong R.C."/>
            <person name="Putra M."/>
            <person name="Sireger I.Z."/>
            <person name="Indrioko S."/>
            <person name="Kosugi Y."/>
            <person name="Izuno A."/>
            <person name="Isagi Y."/>
            <person name="Lee S.L."/>
            <person name="Shimizu K.K."/>
        </authorList>
    </citation>
    <scope>NUCLEOTIDE SEQUENCE [LARGE SCALE GENOMIC DNA]</scope>
    <source>
        <strain evidence="4">214</strain>
    </source>
</reference>
<keyword evidence="1" id="KW-0863">Zinc-finger</keyword>
<keyword evidence="5" id="KW-1185">Reference proteome</keyword>
<evidence type="ECO:0000313" key="4">
    <source>
        <dbReference type="EMBL" id="GKV14433.1"/>
    </source>
</evidence>
<dbReference type="GO" id="GO:0000976">
    <property type="term" value="F:transcription cis-regulatory region binding"/>
    <property type="evidence" value="ECO:0007669"/>
    <property type="project" value="TreeGrafter"/>
</dbReference>